<dbReference type="Gene3D" id="3.50.50.60">
    <property type="entry name" value="FAD/NAD(P)-binding domain"/>
    <property type="match status" value="2"/>
</dbReference>
<keyword evidence="5 14" id="KW-0521">NADP</keyword>
<dbReference type="InterPro" id="IPR023753">
    <property type="entry name" value="FAD/NAD-binding_dom"/>
</dbReference>
<evidence type="ECO:0000259" key="16">
    <source>
        <dbReference type="Pfam" id="PF07992"/>
    </source>
</evidence>
<dbReference type="PRINTS" id="PR00368">
    <property type="entry name" value="FADPNR"/>
</dbReference>
<dbReference type="InterPro" id="IPR012999">
    <property type="entry name" value="Pyr_OxRdtase_I_AS"/>
</dbReference>
<sequence length="454" mass="48981">MSRFDYDLFVIGAGSGGVRAARMAAGTGAKVAIAEEYRYGGTCVIRGCVPKKLLVYASHFAEDFEDGAGYGWSLPGEPTFDWKTLIENKDREIARLEGVYRKLLTGADVEMHDGRAVLLDKNTVSVEGKSFTAETILVATGGHPFIPNKPGTEMAISSNQAFHLDALPERIVIAGGGFIAVEFAGIFNGLGSDVTLVYRGEKILRGFDESLRDALSEELVVKGIDLRVETELTSMMRADDGRLSIHLTDGDVITADQMMYATGRHPNTMGIGLEEAGVALAEGGAIKVDEFSRSSQANIYAVGDVTNRINLTPVAIGEAMAFVDTVYRGKPRGLSHENVPSAVFSQPPIGTVGLSESDARKKFGKLDIYQSRFRPMKHTLSGRQEQTMMKLVVDQASQRVVGAHMMGVDAPEIIQGIAIAIKAGATKQVFDETVGIHPSAAEEFVTLREPFSRD</sequence>
<dbReference type="GO" id="GO:0045454">
    <property type="term" value="P:cell redox homeostasis"/>
    <property type="evidence" value="ECO:0007669"/>
    <property type="project" value="InterPro"/>
</dbReference>
<keyword evidence="8 13" id="KW-0676">Redox-active center</keyword>
<dbReference type="GO" id="GO:0050661">
    <property type="term" value="F:NADP binding"/>
    <property type="evidence" value="ECO:0007669"/>
    <property type="project" value="InterPro"/>
</dbReference>
<evidence type="ECO:0000256" key="13">
    <source>
        <dbReference type="RuleBase" id="RU003691"/>
    </source>
</evidence>
<dbReference type="InterPro" id="IPR006324">
    <property type="entry name" value="GSHR"/>
</dbReference>
<gene>
    <name evidence="17" type="ORF">FHR98_001473</name>
</gene>
<evidence type="ECO:0000256" key="1">
    <source>
        <dbReference type="ARBA" id="ARBA00007532"/>
    </source>
</evidence>
<dbReference type="GO" id="GO:0050660">
    <property type="term" value="F:flavin adenine dinucleotide binding"/>
    <property type="evidence" value="ECO:0007669"/>
    <property type="project" value="InterPro"/>
</dbReference>
<keyword evidence="7" id="KW-1015">Disulfide bond</keyword>
<comment type="caution">
    <text evidence="17">The sequence shown here is derived from an EMBL/GenBank/DDBJ whole genome shotgun (WGS) entry which is preliminary data.</text>
</comment>
<evidence type="ECO:0000256" key="6">
    <source>
        <dbReference type="ARBA" id="ARBA00023002"/>
    </source>
</evidence>
<keyword evidence="11" id="KW-0547">Nucleotide-binding</keyword>
<dbReference type="PROSITE" id="PS00076">
    <property type="entry name" value="PYRIDINE_REDOX_1"/>
    <property type="match status" value="1"/>
</dbReference>
<organism evidence="17 18">
    <name type="scientific">Limibacillus halophilus</name>
    <dbReference type="NCBI Taxonomy" id="1579333"/>
    <lineage>
        <taxon>Bacteria</taxon>
        <taxon>Pseudomonadati</taxon>
        <taxon>Pseudomonadota</taxon>
        <taxon>Alphaproteobacteria</taxon>
        <taxon>Rhodospirillales</taxon>
        <taxon>Rhodovibrionaceae</taxon>
        <taxon>Limibacillus</taxon>
    </lineage>
</organism>
<protein>
    <recommendedName>
        <fullName evidence="14">Glutathione reductase</fullName>
        <shortName evidence="14">GRase</shortName>
        <ecNumber evidence="14">1.8.1.7</ecNumber>
    </recommendedName>
</protein>
<evidence type="ECO:0000259" key="15">
    <source>
        <dbReference type="Pfam" id="PF02852"/>
    </source>
</evidence>
<comment type="catalytic activity">
    <reaction evidence="9 14">
        <text>2 glutathione + NADP(+) = glutathione disulfide + NADPH + H(+)</text>
        <dbReference type="Rhea" id="RHEA:11740"/>
        <dbReference type="ChEBI" id="CHEBI:15378"/>
        <dbReference type="ChEBI" id="CHEBI:57783"/>
        <dbReference type="ChEBI" id="CHEBI:57925"/>
        <dbReference type="ChEBI" id="CHEBI:58297"/>
        <dbReference type="ChEBI" id="CHEBI:58349"/>
        <dbReference type="EC" id="1.8.1.7"/>
    </reaction>
</comment>
<feature type="binding site" evidence="11">
    <location>
        <position position="52"/>
    </location>
    <ligand>
        <name>FAD</name>
        <dbReference type="ChEBI" id="CHEBI:57692"/>
    </ligand>
</feature>
<feature type="domain" description="FAD/NAD(P)-binding" evidence="16">
    <location>
        <begin position="6"/>
        <end position="319"/>
    </location>
</feature>
<feature type="domain" description="Pyridine nucleotide-disulphide oxidoreductase dimerisation" evidence="15">
    <location>
        <begin position="339"/>
        <end position="447"/>
    </location>
</feature>
<dbReference type="AlphaFoldDB" id="A0A839STW9"/>
<accession>A0A839STW9</accession>
<dbReference type="Pfam" id="PF07992">
    <property type="entry name" value="Pyr_redox_2"/>
    <property type="match status" value="1"/>
</dbReference>
<feature type="active site" description="Proton acceptor" evidence="10">
    <location>
        <position position="437"/>
    </location>
</feature>
<dbReference type="InterPro" id="IPR046952">
    <property type="entry name" value="GSHR/TRXR-like"/>
</dbReference>
<keyword evidence="6 13" id="KW-0560">Oxidoreductase</keyword>
<evidence type="ECO:0000256" key="4">
    <source>
        <dbReference type="ARBA" id="ARBA00022827"/>
    </source>
</evidence>
<dbReference type="PANTHER" id="PTHR42737:SF2">
    <property type="entry name" value="GLUTATHIONE REDUCTASE"/>
    <property type="match status" value="1"/>
</dbReference>
<keyword evidence="3 13" id="KW-0285">Flavoprotein</keyword>
<evidence type="ECO:0000256" key="3">
    <source>
        <dbReference type="ARBA" id="ARBA00022630"/>
    </source>
</evidence>
<evidence type="ECO:0000256" key="12">
    <source>
        <dbReference type="PIRSR" id="PIRSR000350-4"/>
    </source>
</evidence>
<dbReference type="Gene3D" id="3.30.390.30">
    <property type="match status" value="1"/>
</dbReference>
<dbReference type="Pfam" id="PF02852">
    <property type="entry name" value="Pyr_redox_dim"/>
    <property type="match status" value="1"/>
</dbReference>
<evidence type="ECO:0000313" key="17">
    <source>
        <dbReference type="EMBL" id="MBB3065194.1"/>
    </source>
</evidence>
<evidence type="ECO:0000256" key="11">
    <source>
        <dbReference type="PIRSR" id="PIRSR000350-3"/>
    </source>
</evidence>
<dbReference type="Proteomes" id="UP000581135">
    <property type="component" value="Unassembled WGS sequence"/>
</dbReference>
<dbReference type="GO" id="GO:0005829">
    <property type="term" value="C:cytosol"/>
    <property type="evidence" value="ECO:0007669"/>
    <property type="project" value="TreeGrafter"/>
</dbReference>
<dbReference type="InterPro" id="IPR004099">
    <property type="entry name" value="Pyr_nucl-diS_OxRdtase_dimer"/>
</dbReference>
<dbReference type="InterPro" id="IPR036188">
    <property type="entry name" value="FAD/NAD-bd_sf"/>
</dbReference>
<keyword evidence="18" id="KW-1185">Reference proteome</keyword>
<keyword evidence="4 11" id="KW-0274">FAD</keyword>
<feature type="binding site" evidence="11">
    <location>
        <position position="263"/>
    </location>
    <ligand>
        <name>NAD(+)</name>
        <dbReference type="ChEBI" id="CHEBI:57540"/>
    </ligand>
</feature>
<evidence type="ECO:0000256" key="10">
    <source>
        <dbReference type="PIRSR" id="PIRSR000350-2"/>
    </source>
</evidence>
<evidence type="ECO:0000256" key="2">
    <source>
        <dbReference type="ARBA" id="ARBA00011738"/>
    </source>
</evidence>
<comment type="subunit">
    <text evidence="2">Homodimer.</text>
</comment>
<comment type="similarity">
    <text evidence="1 13">Belongs to the class-I pyridine nucleotide-disulfide oxidoreductase family.</text>
</comment>
<proteinExistence type="inferred from homology"/>
<comment type="function">
    <text evidence="14">Catalyzes the reduction of glutathione disulfide (GSSG) to reduced glutathione (GSH).</text>
</comment>
<dbReference type="InterPro" id="IPR001100">
    <property type="entry name" value="Pyr_nuc-diS_OxRdtase"/>
</dbReference>
<evidence type="ECO:0000256" key="9">
    <source>
        <dbReference type="ARBA" id="ARBA00049142"/>
    </source>
</evidence>
<feature type="binding site" evidence="11">
    <location>
        <begin position="175"/>
        <end position="182"/>
    </location>
    <ligand>
        <name>NAD(+)</name>
        <dbReference type="ChEBI" id="CHEBI:57540"/>
    </ligand>
</feature>
<dbReference type="NCBIfam" id="TIGR01424">
    <property type="entry name" value="gluta_reduc_2"/>
    <property type="match status" value="1"/>
</dbReference>
<keyword evidence="11" id="KW-0520">NAD</keyword>
<dbReference type="NCBIfam" id="NF004776">
    <property type="entry name" value="PRK06116.1"/>
    <property type="match status" value="1"/>
</dbReference>
<evidence type="ECO:0000256" key="8">
    <source>
        <dbReference type="ARBA" id="ARBA00023284"/>
    </source>
</evidence>
<evidence type="ECO:0000256" key="14">
    <source>
        <dbReference type="RuleBase" id="RU365040"/>
    </source>
</evidence>
<feature type="binding site" evidence="11">
    <location>
        <position position="304"/>
    </location>
    <ligand>
        <name>FAD</name>
        <dbReference type="ChEBI" id="CHEBI:57692"/>
    </ligand>
</feature>
<dbReference type="FunFam" id="3.50.50.60:FF:000051">
    <property type="entry name" value="Glutathione reductase"/>
    <property type="match status" value="1"/>
</dbReference>
<evidence type="ECO:0000256" key="5">
    <source>
        <dbReference type="ARBA" id="ARBA00022857"/>
    </source>
</evidence>
<dbReference type="EC" id="1.8.1.7" evidence="14"/>
<dbReference type="PRINTS" id="PR00411">
    <property type="entry name" value="PNDRDTASEI"/>
</dbReference>
<dbReference type="PANTHER" id="PTHR42737">
    <property type="entry name" value="GLUTATHIONE REDUCTASE"/>
    <property type="match status" value="1"/>
</dbReference>
<evidence type="ECO:0000256" key="7">
    <source>
        <dbReference type="ARBA" id="ARBA00023157"/>
    </source>
</evidence>
<evidence type="ECO:0000313" key="18">
    <source>
        <dbReference type="Proteomes" id="UP000581135"/>
    </source>
</evidence>
<dbReference type="GO" id="GO:0004362">
    <property type="term" value="F:glutathione-disulfide reductase (NADPH) activity"/>
    <property type="evidence" value="ECO:0007669"/>
    <property type="project" value="UniProtKB-EC"/>
</dbReference>
<name>A0A839STW9_9PROT</name>
<comment type="cofactor">
    <cofactor evidence="11">
        <name>FAD</name>
        <dbReference type="ChEBI" id="CHEBI:57692"/>
    </cofactor>
    <text evidence="11">Binds 1 FAD per subunit.</text>
</comment>
<dbReference type="SUPFAM" id="SSF51905">
    <property type="entry name" value="FAD/NAD(P)-binding domain"/>
    <property type="match status" value="1"/>
</dbReference>
<dbReference type="RefSeq" id="WP_183415992.1">
    <property type="nucleotide sequence ID" value="NZ_JACHXA010000003.1"/>
</dbReference>
<reference evidence="17 18" key="1">
    <citation type="submission" date="2020-08" db="EMBL/GenBank/DDBJ databases">
        <title>Genomic Encyclopedia of Type Strains, Phase III (KMG-III): the genomes of soil and plant-associated and newly described type strains.</title>
        <authorList>
            <person name="Whitman W."/>
        </authorList>
    </citation>
    <scope>NUCLEOTIDE SEQUENCE [LARGE SCALE GENOMIC DNA]</scope>
    <source>
        <strain evidence="17 18">CECT 8803</strain>
    </source>
</reference>
<dbReference type="InterPro" id="IPR016156">
    <property type="entry name" value="FAD/NAD-linked_Rdtase_dimer_sf"/>
</dbReference>
<dbReference type="GO" id="GO:0006749">
    <property type="term" value="P:glutathione metabolic process"/>
    <property type="evidence" value="ECO:0007669"/>
    <property type="project" value="InterPro"/>
</dbReference>
<dbReference type="SUPFAM" id="SSF55424">
    <property type="entry name" value="FAD/NAD-linked reductases, dimerisation (C-terminal) domain"/>
    <property type="match status" value="1"/>
</dbReference>
<feature type="disulfide bond" description="Redox-active" evidence="12">
    <location>
        <begin position="43"/>
        <end position="48"/>
    </location>
</feature>
<dbReference type="PIRSF" id="PIRSF000350">
    <property type="entry name" value="Mercury_reductase_MerA"/>
    <property type="match status" value="1"/>
</dbReference>
<dbReference type="EMBL" id="JACHXA010000003">
    <property type="protein sequence ID" value="MBB3065194.1"/>
    <property type="molecule type" value="Genomic_DNA"/>
</dbReference>
<dbReference type="GO" id="GO:0034599">
    <property type="term" value="P:cellular response to oxidative stress"/>
    <property type="evidence" value="ECO:0007669"/>
    <property type="project" value="TreeGrafter"/>
</dbReference>